<accession>K8F2F2</accession>
<reference evidence="4 5" key="1">
    <citation type="submission" date="2011-10" db="EMBL/GenBank/DDBJ databases">
        <authorList>
            <person name="Genoscope - CEA"/>
        </authorList>
    </citation>
    <scope>NUCLEOTIDE SEQUENCE [LARGE SCALE GENOMIC DNA]</scope>
    <source>
        <strain evidence="4 5">RCC 1105</strain>
    </source>
</reference>
<dbReference type="GO" id="GO:0051087">
    <property type="term" value="F:protein-folding chaperone binding"/>
    <property type="evidence" value="ECO:0007669"/>
    <property type="project" value="TreeGrafter"/>
</dbReference>
<gene>
    <name evidence="4" type="ORF">Bathy09g04160</name>
</gene>
<dbReference type="PROSITE" id="PS50076">
    <property type="entry name" value="DNAJ_2"/>
    <property type="match status" value="1"/>
</dbReference>
<feature type="region of interest" description="Disordered" evidence="1">
    <location>
        <begin position="325"/>
        <end position="382"/>
    </location>
</feature>
<evidence type="ECO:0000256" key="1">
    <source>
        <dbReference type="SAM" id="MobiDB-lite"/>
    </source>
</evidence>
<feature type="domain" description="J" evidence="3">
    <location>
        <begin position="6"/>
        <end position="72"/>
    </location>
</feature>
<dbReference type="GeneID" id="19013922"/>
<dbReference type="GO" id="GO:0044183">
    <property type="term" value="F:protein folding chaperone"/>
    <property type="evidence" value="ECO:0007669"/>
    <property type="project" value="TreeGrafter"/>
</dbReference>
<dbReference type="EMBL" id="FO082270">
    <property type="protein sequence ID" value="CCO66483.1"/>
    <property type="molecule type" value="Genomic_DNA"/>
</dbReference>
<dbReference type="Gene3D" id="1.10.287.110">
    <property type="entry name" value="DnaJ domain"/>
    <property type="match status" value="1"/>
</dbReference>
<dbReference type="CDD" id="cd06257">
    <property type="entry name" value="DnaJ"/>
    <property type="match status" value="1"/>
</dbReference>
<keyword evidence="2" id="KW-0812">Transmembrane</keyword>
<dbReference type="STRING" id="41875.K8F2F2"/>
<dbReference type="OrthoDB" id="552049at2759"/>
<evidence type="ECO:0000313" key="4">
    <source>
        <dbReference type="EMBL" id="CCO66483.1"/>
    </source>
</evidence>
<dbReference type="InterPro" id="IPR036869">
    <property type="entry name" value="J_dom_sf"/>
</dbReference>
<dbReference type="GO" id="GO:0005737">
    <property type="term" value="C:cytoplasm"/>
    <property type="evidence" value="ECO:0007669"/>
    <property type="project" value="TreeGrafter"/>
</dbReference>
<evidence type="ECO:0000256" key="2">
    <source>
        <dbReference type="SAM" id="Phobius"/>
    </source>
</evidence>
<sequence>MHDRDDPYVILGISPSSDAKVINDAYRKLALQYHPDTVNKNTNTTNTTDNNNANKTFDRITQAREKALRRATGGKGGGYASSNSWREATRHSDFKGGGGENFYQKYDHLYERRRHPMHVGRQYGGGVLLLWSLSLVTFGSFLWEISRAEHKVGPATEKRREKRRKEEFANREKAREIGRMERGSTSGKSARKKKEKVVPEMMTMMGNSRHVARLDDGGLLFVEDEEDEEEKFNRKGYYETTTKFKRVKPFVSKHAERTKANALAQKNLSEEDIEKALIQMRTMEREIECCAKCGWPLPYQSTMSCPACGARTIQKRDVVRVVINKKQQPENGTTEEQQSSRRAAEVKETSSDDDLPNTSTHSETTHSKNREAAAGRASSPAS</sequence>
<dbReference type="SMART" id="SM00271">
    <property type="entry name" value="DnaJ"/>
    <property type="match status" value="1"/>
</dbReference>
<dbReference type="GO" id="GO:0051082">
    <property type="term" value="F:unfolded protein binding"/>
    <property type="evidence" value="ECO:0007669"/>
    <property type="project" value="TreeGrafter"/>
</dbReference>
<feature type="region of interest" description="Disordered" evidence="1">
    <location>
        <begin position="156"/>
        <end position="196"/>
    </location>
</feature>
<dbReference type="Proteomes" id="UP000198341">
    <property type="component" value="Chromosome 9"/>
</dbReference>
<feature type="compositionally biased region" description="Polar residues" evidence="1">
    <location>
        <begin position="325"/>
        <end position="337"/>
    </location>
</feature>
<keyword evidence="2" id="KW-1133">Transmembrane helix</keyword>
<evidence type="ECO:0000313" key="5">
    <source>
        <dbReference type="Proteomes" id="UP000198341"/>
    </source>
</evidence>
<dbReference type="Pfam" id="PF00226">
    <property type="entry name" value="DnaJ"/>
    <property type="match status" value="1"/>
</dbReference>
<feature type="transmembrane region" description="Helical" evidence="2">
    <location>
        <begin position="123"/>
        <end position="143"/>
    </location>
</feature>
<dbReference type="RefSeq" id="XP_007510923.1">
    <property type="nucleotide sequence ID" value="XM_007510861.1"/>
</dbReference>
<feature type="compositionally biased region" description="Basic and acidic residues" evidence="1">
    <location>
        <begin position="338"/>
        <end position="350"/>
    </location>
</feature>
<dbReference type="PANTHER" id="PTHR43948">
    <property type="entry name" value="DNAJ HOMOLOG SUBFAMILY B"/>
    <property type="match status" value="1"/>
</dbReference>
<dbReference type="InterPro" id="IPR001623">
    <property type="entry name" value="DnaJ_domain"/>
</dbReference>
<evidence type="ECO:0000259" key="3">
    <source>
        <dbReference type="PROSITE" id="PS50076"/>
    </source>
</evidence>
<feature type="compositionally biased region" description="Basic and acidic residues" evidence="1">
    <location>
        <begin position="156"/>
        <end position="182"/>
    </location>
</feature>
<dbReference type="KEGG" id="bpg:Bathy09g04160"/>
<protein>
    <recommendedName>
        <fullName evidence="3">J domain-containing protein</fullName>
    </recommendedName>
</protein>
<dbReference type="PANTHER" id="PTHR43948:SF10">
    <property type="entry name" value="MRJ, ISOFORM E"/>
    <property type="match status" value="1"/>
</dbReference>
<dbReference type="PRINTS" id="PR00625">
    <property type="entry name" value="JDOMAIN"/>
</dbReference>
<organism evidence="4 5">
    <name type="scientific">Bathycoccus prasinos</name>
    <dbReference type="NCBI Taxonomy" id="41875"/>
    <lineage>
        <taxon>Eukaryota</taxon>
        <taxon>Viridiplantae</taxon>
        <taxon>Chlorophyta</taxon>
        <taxon>Mamiellophyceae</taxon>
        <taxon>Mamiellales</taxon>
        <taxon>Bathycoccaceae</taxon>
        <taxon>Bathycoccus</taxon>
    </lineage>
</organism>
<keyword evidence="2" id="KW-0472">Membrane</keyword>
<dbReference type="AlphaFoldDB" id="K8F2F2"/>
<dbReference type="SUPFAM" id="SSF46565">
    <property type="entry name" value="Chaperone J-domain"/>
    <property type="match status" value="1"/>
</dbReference>
<keyword evidence="5" id="KW-1185">Reference proteome</keyword>
<name>K8F2F2_9CHLO</name>
<feature type="compositionally biased region" description="Basic and acidic residues" evidence="1">
    <location>
        <begin position="363"/>
        <end position="373"/>
    </location>
</feature>
<feature type="region of interest" description="Disordered" evidence="1">
    <location>
        <begin position="68"/>
        <end position="97"/>
    </location>
</feature>
<proteinExistence type="predicted"/>